<dbReference type="EMBL" id="JACCBG010000001">
    <property type="protein sequence ID" value="NYD40826.1"/>
    <property type="molecule type" value="Genomic_DNA"/>
</dbReference>
<accession>A0A7Y9E405</accession>
<organism evidence="2 3">
    <name type="scientific">Nocardioides panaciterrulae</name>
    <dbReference type="NCBI Taxonomy" id="661492"/>
    <lineage>
        <taxon>Bacteria</taxon>
        <taxon>Bacillati</taxon>
        <taxon>Actinomycetota</taxon>
        <taxon>Actinomycetes</taxon>
        <taxon>Propionibacteriales</taxon>
        <taxon>Nocardioidaceae</taxon>
        <taxon>Nocardioides</taxon>
    </lineage>
</organism>
<dbReference type="PROSITE" id="PS51257">
    <property type="entry name" value="PROKAR_LIPOPROTEIN"/>
    <property type="match status" value="1"/>
</dbReference>
<evidence type="ECO:0000256" key="1">
    <source>
        <dbReference type="SAM" id="SignalP"/>
    </source>
</evidence>
<dbReference type="AlphaFoldDB" id="A0A7Y9E405"/>
<protein>
    <submittedName>
        <fullName evidence="2">Uncharacterized protein</fullName>
    </submittedName>
</protein>
<sequence>MTARGVRRALAAVGGVLLLSLSASACAGGPPTIAPSGVDGLTIPTPSPDPADFAGAVDNPWFPLEPGSRWSYRSTGGSRVATTVATAGERRRVVDGVTCTGVHSVARDAHRRVVSEAWDWYAQDTAGNVWTFGGRTTSYDRRGQRVAGSSWEAGVGGAEAGLVMAAHPRLGDGYVVARRGGGAEERATVLSVDEQRAVPSGFYTHLVELEVTSTASPGTVRHRYYARGLGLVFDEPAEGAGVRPAKVLVSFVRG</sequence>
<evidence type="ECO:0000313" key="2">
    <source>
        <dbReference type="EMBL" id="NYD40826.1"/>
    </source>
</evidence>
<keyword evidence="1" id="KW-0732">Signal</keyword>
<evidence type="ECO:0000313" key="3">
    <source>
        <dbReference type="Proteomes" id="UP000535511"/>
    </source>
</evidence>
<reference evidence="2 3" key="1">
    <citation type="submission" date="2020-07" db="EMBL/GenBank/DDBJ databases">
        <title>Sequencing the genomes of 1000 actinobacteria strains.</title>
        <authorList>
            <person name="Klenk H.-P."/>
        </authorList>
    </citation>
    <scope>NUCLEOTIDE SEQUENCE [LARGE SCALE GENOMIC DNA]</scope>
    <source>
        <strain evidence="2 3">DSM 21350</strain>
    </source>
</reference>
<keyword evidence="3" id="KW-1185">Reference proteome</keyword>
<feature type="signal peptide" evidence="1">
    <location>
        <begin position="1"/>
        <end position="27"/>
    </location>
</feature>
<dbReference type="Proteomes" id="UP000535511">
    <property type="component" value="Unassembled WGS sequence"/>
</dbReference>
<gene>
    <name evidence="2" type="ORF">BJZ21_000909</name>
</gene>
<dbReference type="RefSeq" id="WP_179662658.1">
    <property type="nucleotide sequence ID" value="NZ_JACCBG010000001.1"/>
</dbReference>
<name>A0A7Y9E405_9ACTN</name>
<feature type="chain" id="PRO_5039687244" evidence="1">
    <location>
        <begin position="28"/>
        <end position="254"/>
    </location>
</feature>
<comment type="caution">
    <text evidence="2">The sequence shown here is derived from an EMBL/GenBank/DDBJ whole genome shotgun (WGS) entry which is preliminary data.</text>
</comment>
<proteinExistence type="predicted"/>